<dbReference type="NCBIfam" id="TIGR01726">
    <property type="entry name" value="HEQRo_perm_3TM"/>
    <property type="match status" value="1"/>
</dbReference>
<dbReference type="PANTHER" id="PTHR30614:SF37">
    <property type="entry name" value="AMINO-ACID ABC TRANSPORTER PERMEASE PROTEIN YHDX-RELATED"/>
    <property type="match status" value="1"/>
</dbReference>
<keyword evidence="6" id="KW-0029">Amino-acid transport</keyword>
<name>A7GZ23_CAMC5</name>
<feature type="transmembrane region" description="Helical" evidence="9">
    <location>
        <begin position="83"/>
        <end position="102"/>
    </location>
</feature>
<feature type="transmembrane region" description="Helical" evidence="9">
    <location>
        <begin position="160"/>
        <end position="181"/>
    </location>
</feature>
<dbReference type="EMBL" id="CP000767">
    <property type="protein sequence ID" value="EAU00083.1"/>
    <property type="molecule type" value="Genomic_DNA"/>
</dbReference>
<dbReference type="PANTHER" id="PTHR30614">
    <property type="entry name" value="MEMBRANE COMPONENT OF AMINO ACID ABC TRANSPORTER"/>
    <property type="match status" value="1"/>
</dbReference>
<keyword evidence="3 9" id="KW-0813">Transport</keyword>
<dbReference type="HOGENOM" id="CLU_019602_1_0_7"/>
<dbReference type="CDD" id="cd06261">
    <property type="entry name" value="TM_PBP2"/>
    <property type="match status" value="1"/>
</dbReference>
<dbReference type="GO" id="GO:0006865">
    <property type="term" value="P:amino acid transport"/>
    <property type="evidence" value="ECO:0007669"/>
    <property type="project" value="UniProtKB-KW"/>
</dbReference>
<keyword evidence="5 9" id="KW-0812">Transmembrane</keyword>
<dbReference type="Pfam" id="PF00528">
    <property type="entry name" value="BPD_transp_1"/>
    <property type="match status" value="1"/>
</dbReference>
<evidence type="ECO:0000259" key="10">
    <source>
        <dbReference type="PROSITE" id="PS50928"/>
    </source>
</evidence>
<evidence type="ECO:0000256" key="2">
    <source>
        <dbReference type="ARBA" id="ARBA00010072"/>
    </source>
</evidence>
<dbReference type="InterPro" id="IPR000515">
    <property type="entry name" value="MetI-like"/>
</dbReference>
<dbReference type="GO" id="GO:0043190">
    <property type="term" value="C:ATP-binding cassette (ABC) transporter complex"/>
    <property type="evidence" value="ECO:0007669"/>
    <property type="project" value="InterPro"/>
</dbReference>
<dbReference type="PROSITE" id="PS50928">
    <property type="entry name" value="ABC_TM1"/>
    <property type="match status" value="1"/>
</dbReference>
<protein>
    <submittedName>
        <fullName evidence="11">Pathogenesis-associated glutamine ABC transporter, permease protein</fullName>
    </submittedName>
</protein>
<dbReference type="InterPro" id="IPR043429">
    <property type="entry name" value="ArtM/GltK/GlnP/TcyL/YhdX-like"/>
</dbReference>
<comment type="subcellular location">
    <subcellularLocation>
        <location evidence="1">Cell inner membrane</location>
        <topology evidence="1">Multi-pass membrane protein</topology>
    </subcellularLocation>
    <subcellularLocation>
        <location evidence="9">Cell membrane</location>
        <topology evidence="9">Multi-pass membrane protein</topology>
    </subcellularLocation>
</comment>
<evidence type="ECO:0000256" key="5">
    <source>
        <dbReference type="ARBA" id="ARBA00022692"/>
    </source>
</evidence>
<reference evidence="11" key="1">
    <citation type="submission" date="2016-07" db="EMBL/GenBank/DDBJ databases">
        <title>Comparative genomics of the Campylobacter concisus group.</title>
        <authorList>
            <person name="Miller W.G."/>
            <person name="Yee E."/>
            <person name="Chapman M.H."/>
            <person name="Huynh S."/>
            <person name="Bono J.L."/>
            <person name="On S.L.W."/>
            <person name="StLeger J."/>
            <person name="Foster G."/>
            <person name="Parker C.T."/>
        </authorList>
    </citation>
    <scope>NUCLEOTIDE SEQUENCE</scope>
    <source>
        <strain evidence="11">525.92</strain>
    </source>
</reference>
<organism evidence="11 12">
    <name type="scientific">Campylobacter curvus (strain 525.92)</name>
    <dbReference type="NCBI Taxonomy" id="360105"/>
    <lineage>
        <taxon>Bacteria</taxon>
        <taxon>Pseudomonadati</taxon>
        <taxon>Campylobacterota</taxon>
        <taxon>Epsilonproteobacteria</taxon>
        <taxon>Campylobacterales</taxon>
        <taxon>Campylobacteraceae</taxon>
        <taxon>Campylobacter</taxon>
    </lineage>
</organism>
<evidence type="ECO:0000256" key="9">
    <source>
        <dbReference type="RuleBase" id="RU363032"/>
    </source>
</evidence>
<evidence type="ECO:0000256" key="1">
    <source>
        <dbReference type="ARBA" id="ARBA00004429"/>
    </source>
</evidence>
<dbReference type="OrthoDB" id="3181282at2"/>
<keyword evidence="8 9" id="KW-0472">Membrane</keyword>
<dbReference type="AlphaFoldDB" id="A7GZ23"/>
<dbReference type="STRING" id="360105.CCV52592_0287"/>
<keyword evidence="12" id="KW-1185">Reference proteome</keyword>
<feature type="domain" description="ABC transmembrane type-1" evidence="10">
    <location>
        <begin position="17"/>
        <end position="209"/>
    </location>
</feature>
<dbReference type="RefSeq" id="WP_011992413.1">
    <property type="nucleotide sequence ID" value="NC_009715.2"/>
</dbReference>
<dbReference type="InterPro" id="IPR010065">
    <property type="entry name" value="AA_ABC_transptr_permease_3TM"/>
</dbReference>
<feature type="transmembrane region" description="Helical" evidence="9">
    <location>
        <begin position="21"/>
        <end position="44"/>
    </location>
</feature>
<dbReference type="SUPFAM" id="SSF161098">
    <property type="entry name" value="MetI-like"/>
    <property type="match status" value="1"/>
</dbReference>
<comment type="similarity">
    <text evidence="2">Belongs to the binding-protein-dependent transport system permease family. HisMQ subfamily.</text>
</comment>
<accession>A7GZ23</accession>
<proteinExistence type="inferred from homology"/>
<evidence type="ECO:0000313" key="11">
    <source>
        <dbReference type="EMBL" id="EAU00083.1"/>
    </source>
</evidence>
<evidence type="ECO:0000256" key="8">
    <source>
        <dbReference type="ARBA" id="ARBA00023136"/>
    </source>
</evidence>
<evidence type="ECO:0000313" key="12">
    <source>
        <dbReference type="Proteomes" id="UP000006380"/>
    </source>
</evidence>
<keyword evidence="4" id="KW-1003">Cell membrane</keyword>
<evidence type="ECO:0000256" key="6">
    <source>
        <dbReference type="ARBA" id="ARBA00022970"/>
    </source>
</evidence>
<gene>
    <name evidence="11" type="primary">papP</name>
    <name evidence="11" type="ORF">CCV52592_0287</name>
</gene>
<dbReference type="Gene3D" id="1.10.3720.10">
    <property type="entry name" value="MetI-like"/>
    <property type="match status" value="1"/>
</dbReference>
<evidence type="ECO:0000256" key="3">
    <source>
        <dbReference type="ARBA" id="ARBA00022448"/>
    </source>
</evidence>
<dbReference type="KEGG" id="ccv:CCV52592_0287"/>
<keyword evidence="7 9" id="KW-1133">Transmembrane helix</keyword>
<evidence type="ECO:0000256" key="7">
    <source>
        <dbReference type="ARBA" id="ARBA00022989"/>
    </source>
</evidence>
<sequence>MDFEFIAKFYPMYVKAAMLTINIAFWGILFSLIVGMFCTLVKFYKVKFLIPLINCYIELSRNTPLLIQLFFLYYGLPKLGVQIGSFTCAVIGLTFLGGSYMAESFRLGFEAVRKSQIEAGLSIGLSQNQLLRYVIVPQAFGVSLPSISANVIFLLKETSIVSIVALADLVYVAKDIIGLYYKTDEALFMLVVSYLILILPISLALTWLEKRMRVARS</sequence>
<dbReference type="Proteomes" id="UP000006380">
    <property type="component" value="Chromosome"/>
</dbReference>
<dbReference type="GO" id="GO:0022857">
    <property type="term" value="F:transmembrane transporter activity"/>
    <property type="evidence" value="ECO:0007669"/>
    <property type="project" value="InterPro"/>
</dbReference>
<dbReference type="InterPro" id="IPR035906">
    <property type="entry name" value="MetI-like_sf"/>
</dbReference>
<evidence type="ECO:0000256" key="4">
    <source>
        <dbReference type="ARBA" id="ARBA00022475"/>
    </source>
</evidence>
<feature type="transmembrane region" description="Helical" evidence="9">
    <location>
        <begin position="187"/>
        <end position="208"/>
    </location>
</feature>